<organism evidence="1 2">
    <name type="scientific">Pseudobythopirellula maris</name>
    <dbReference type="NCBI Taxonomy" id="2527991"/>
    <lineage>
        <taxon>Bacteria</taxon>
        <taxon>Pseudomonadati</taxon>
        <taxon>Planctomycetota</taxon>
        <taxon>Planctomycetia</taxon>
        <taxon>Pirellulales</taxon>
        <taxon>Lacipirellulaceae</taxon>
        <taxon>Pseudobythopirellula</taxon>
    </lineage>
</organism>
<dbReference type="AlphaFoldDB" id="A0A5C5ZR39"/>
<evidence type="ECO:0000313" key="2">
    <source>
        <dbReference type="Proteomes" id="UP000315440"/>
    </source>
</evidence>
<reference evidence="1 2" key="1">
    <citation type="submission" date="2019-02" db="EMBL/GenBank/DDBJ databases">
        <title>Deep-cultivation of Planctomycetes and their phenomic and genomic characterization uncovers novel biology.</title>
        <authorList>
            <person name="Wiegand S."/>
            <person name="Jogler M."/>
            <person name="Boedeker C."/>
            <person name="Pinto D."/>
            <person name="Vollmers J."/>
            <person name="Rivas-Marin E."/>
            <person name="Kohn T."/>
            <person name="Peeters S.H."/>
            <person name="Heuer A."/>
            <person name="Rast P."/>
            <person name="Oberbeckmann S."/>
            <person name="Bunk B."/>
            <person name="Jeske O."/>
            <person name="Meyerdierks A."/>
            <person name="Storesund J.E."/>
            <person name="Kallscheuer N."/>
            <person name="Luecker S."/>
            <person name="Lage O.M."/>
            <person name="Pohl T."/>
            <person name="Merkel B.J."/>
            <person name="Hornburger P."/>
            <person name="Mueller R.-W."/>
            <person name="Bruemmer F."/>
            <person name="Labrenz M."/>
            <person name="Spormann A.M."/>
            <person name="Op Den Camp H."/>
            <person name="Overmann J."/>
            <person name="Amann R."/>
            <person name="Jetten M.S.M."/>
            <person name="Mascher T."/>
            <person name="Medema M.H."/>
            <person name="Devos D.P."/>
            <person name="Kaster A.-K."/>
            <person name="Ovreas L."/>
            <person name="Rohde M."/>
            <person name="Galperin M.Y."/>
            <person name="Jogler C."/>
        </authorList>
    </citation>
    <scope>NUCLEOTIDE SEQUENCE [LARGE SCALE GENOMIC DNA]</scope>
    <source>
        <strain evidence="1 2">Mal64</strain>
    </source>
</reference>
<gene>
    <name evidence="1" type="ORF">Mal64_22610</name>
</gene>
<accession>A0A5C5ZR39</accession>
<dbReference type="EMBL" id="SJPQ01000002">
    <property type="protein sequence ID" value="TWT88773.1"/>
    <property type="molecule type" value="Genomic_DNA"/>
</dbReference>
<proteinExistence type="predicted"/>
<comment type="caution">
    <text evidence="1">The sequence shown here is derived from an EMBL/GenBank/DDBJ whole genome shotgun (WGS) entry which is preliminary data.</text>
</comment>
<dbReference type="RefSeq" id="WP_197525669.1">
    <property type="nucleotide sequence ID" value="NZ_SJPQ01000002.1"/>
</dbReference>
<sequence length="153" mass="16451">MLRLHTNVYAWPPAAQSGPTVTLRSAEFATHGGLAGGPPLFTTPLPVAFEAMQAALLALPRSDAEPDGFFLVTGGSGDTFWRLNGHMHEFDSEGGGDAMHRVELNGECPADALDAVLRTMGWPSTELAFELVQEGVTLREPDFRRYAESPPEG</sequence>
<dbReference type="Proteomes" id="UP000315440">
    <property type="component" value="Unassembled WGS sequence"/>
</dbReference>
<protein>
    <submittedName>
        <fullName evidence="1">Uncharacterized protein</fullName>
    </submittedName>
</protein>
<name>A0A5C5ZR39_9BACT</name>
<evidence type="ECO:0000313" key="1">
    <source>
        <dbReference type="EMBL" id="TWT88773.1"/>
    </source>
</evidence>
<keyword evidence="2" id="KW-1185">Reference proteome</keyword>